<evidence type="ECO:0000313" key="3">
    <source>
        <dbReference type="Proteomes" id="UP000034391"/>
    </source>
</evidence>
<organism evidence="2 3">
    <name type="scientific">Candidatus Azambacteria bacterium GW2011_GWD2_46_48</name>
    <dbReference type="NCBI Taxonomy" id="1618623"/>
    <lineage>
        <taxon>Bacteria</taxon>
        <taxon>Candidatus Azamiibacteriota</taxon>
    </lineage>
</organism>
<dbReference type="Proteomes" id="UP000034391">
    <property type="component" value="Unassembled WGS sequence"/>
</dbReference>
<feature type="region of interest" description="Disordered" evidence="1">
    <location>
        <begin position="1"/>
        <end position="21"/>
    </location>
</feature>
<evidence type="ECO:0000256" key="1">
    <source>
        <dbReference type="SAM" id="MobiDB-lite"/>
    </source>
</evidence>
<protein>
    <submittedName>
        <fullName evidence="2">Uncharacterized protein</fullName>
    </submittedName>
</protein>
<evidence type="ECO:0000313" key="2">
    <source>
        <dbReference type="EMBL" id="KKU40747.1"/>
    </source>
</evidence>
<feature type="non-terminal residue" evidence="2">
    <location>
        <position position="328"/>
    </location>
</feature>
<dbReference type="EMBL" id="LCMR01000027">
    <property type="protein sequence ID" value="KKU40747.1"/>
    <property type="molecule type" value="Genomic_DNA"/>
</dbReference>
<proteinExistence type="predicted"/>
<sequence length="328" mass="37913">MSNPEQSKSEFYPARTEKEPEEKTIYGSFNDAAEEYKQNIDCGEIDSKDELFLISEPVLLSQKGELFKRYFERQGYFAKEEEAAKTGYLKEQKGIAGALNLLLEFGGAELVAEWKVRRSRYPNIITALDFSSIFDKEKVKRLSQNDPYLGVHFFYHTGSEKFLDLLDKDVLGRYVKDDPFLAFQVFLYTRSERFLDLLDKEASKKYSAEHSNLALMIFSTTGSEKFLDFCDQEALRKYISTHSPKAQLAMFAELRSEKIRDLFDKEAIAGFSRERPELALSAYCGNPDDEFFNLLDKESFKKYLLDTPVKMLQICRRAASEKVLDLID</sequence>
<gene>
    <name evidence="2" type="ORF">UX56_C0027G0001</name>
</gene>
<accession>A0A0G1Q7C9</accession>
<name>A0A0G1Q7C9_9BACT</name>
<comment type="caution">
    <text evidence="2">The sequence shown here is derived from an EMBL/GenBank/DDBJ whole genome shotgun (WGS) entry which is preliminary data.</text>
</comment>
<reference evidence="2 3" key="1">
    <citation type="journal article" date="2015" name="Nature">
        <title>rRNA introns, odd ribosomes, and small enigmatic genomes across a large radiation of phyla.</title>
        <authorList>
            <person name="Brown C.T."/>
            <person name="Hug L.A."/>
            <person name="Thomas B.C."/>
            <person name="Sharon I."/>
            <person name="Castelle C.J."/>
            <person name="Singh A."/>
            <person name="Wilkins M.J."/>
            <person name="Williams K.H."/>
            <person name="Banfield J.F."/>
        </authorList>
    </citation>
    <scope>NUCLEOTIDE SEQUENCE [LARGE SCALE GENOMIC DNA]</scope>
</reference>
<dbReference type="AlphaFoldDB" id="A0A0G1Q7C9"/>